<reference evidence="2" key="2">
    <citation type="submission" date="2022-06" db="UniProtKB">
        <authorList>
            <consortium name="EnsemblMetazoa"/>
        </authorList>
    </citation>
    <scope>IDENTIFICATION</scope>
    <source>
        <strain evidence="2">DF5081</strain>
    </source>
</reference>
<keyword evidence="3" id="KW-1185">Reference proteome</keyword>
<dbReference type="Pfam" id="PF00903">
    <property type="entry name" value="Glyoxalase"/>
    <property type="match status" value="1"/>
</dbReference>
<dbReference type="SUPFAM" id="SSF54593">
    <property type="entry name" value="Glyoxalase/Bleomycin resistance protein/Dihydroxybiphenyl dioxygenase"/>
    <property type="match status" value="1"/>
</dbReference>
<evidence type="ECO:0000313" key="2">
    <source>
        <dbReference type="EnsemblMetazoa" id="CJA34773a.1"/>
    </source>
</evidence>
<dbReference type="InterPro" id="IPR004360">
    <property type="entry name" value="Glyas_Fos-R_dOase_dom"/>
</dbReference>
<evidence type="ECO:0000313" key="3">
    <source>
        <dbReference type="Proteomes" id="UP000005237"/>
    </source>
</evidence>
<dbReference type="PANTHER" id="PTHR34109">
    <property type="entry name" value="BNAUNNG04460D PROTEIN-RELATED"/>
    <property type="match status" value="1"/>
</dbReference>
<protein>
    <submittedName>
        <fullName evidence="2">VOC domain-containing protein</fullName>
    </submittedName>
</protein>
<feature type="domain" description="VOC" evidence="1">
    <location>
        <begin position="40"/>
        <end position="169"/>
    </location>
</feature>
<evidence type="ECO:0000259" key="1">
    <source>
        <dbReference type="PROSITE" id="PS51819"/>
    </source>
</evidence>
<accession>A0A8R1IHH7</accession>
<dbReference type="EnsemblMetazoa" id="CJA34773a.1">
    <property type="protein sequence ID" value="CJA34773a.1"/>
    <property type="gene ID" value="WBGene00210620"/>
</dbReference>
<dbReference type="PROSITE" id="PS51819">
    <property type="entry name" value="VOC"/>
    <property type="match status" value="1"/>
</dbReference>
<dbReference type="Proteomes" id="UP000005237">
    <property type="component" value="Unassembled WGS sequence"/>
</dbReference>
<dbReference type="Gene3D" id="3.10.180.10">
    <property type="entry name" value="2,3-Dihydroxybiphenyl 1,2-Dioxygenase, domain 1"/>
    <property type="match status" value="1"/>
</dbReference>
<dbReference type="InterPro" id="IPR037523">
    <property type="entry name" value="VOC_core"/>
</dbReference>
<dbReference type="InterPro" id="IPR029068">
    <property type="entry name" value="Glyas_Bleomycin-R_OHBP_Dase"/>
</dbReference>
<dbReference type="PANTHER" id="PTHR34109:SF1">
    <property type="entry name" value="VOC DOMAIN-CONTAINING PROTEIN"/>
    <property type="match status" value="1"/>
</dbReference>
<name>A0A8R1IHH7_CAEJA</name>
<dbReference type="AlphaFoldDB" id="A0A8R1IHH7"/>
<reference evidence="3" key="1">
    <citation type="submission" date="2010-08" db="EMBL/GenBank/DDBJ databases">
        <authorList>
            <consortium name="Caenorhabditis japonica Sequencing Consortium"/>
            <person name="Wilson R.K."/>
        </authorList>
    </citation>
    <scope>NUCLEOTIDE SEQUENCE [LARGE SCALE GENOMIC DNA]</scope>
    <source>
        <strain evidence="3">DF5081</strain>
    </source>
</reference>
<sequence length="178" mass="18668">MPNNHEAIHTNATVYPDSALLGCTGDSKPRKENAMSEISVTLSLFVEHGREQAAADFYTTAFGAQKVHDHTNDGELIAVDLLLGSMAISVVGANPRRQADPSLGGPFHPQSAGAVSAALRLTVDDIDAVFAQARAAGAAVRDAVQEDDTGSRSASLFDPFGHIWGLTERKASASRLAA</sequence>
<organism evidence="2 3">
    <name type="scientific">Caenorhabditis japonica</name>
    <dbReference type="NCBI Taxonomy" id="281687"/>
    <lineage>
        <taxon>Eukaryota</taxon>
        <taxon>Metazoa</taxon>
        <taxon>Ecdysozoa</taxon>
        <taxon>Nematoda</taxon>
        <taxon>Chromadorea</taxon>
        <taxon>Rhabditida</taxon>
        <taxon>Rhabditina</taxon>
        <taxon>Rhabditomorpha</taxon>
        <taxon>Rhabditoidea</taxon>
        <taxon>Rhabditidae</taxon>
        <taxon>Peloderinae</taxon>
        <taxon>Caenorhabditis</taxon>
    </lineage>
</organism>
<proteinExistence type="predicted"/>